<evidence type="ECO:0000313" key="3">
    <source>
        <dbReference type="Proteomes" id="UP000045545"/>
    </source>
</evidence>
<dbReference type="Proteomes" id="UP000045545">
    <property type="component" value="Unassembled WGS sequence"/>
</dbReference>
<proteinExistence type="predicted"/>
<reference evidence="2 3" key="1">
    <citation type="submission" date="2015-03" db="EMBL/GenBank/DDBJ databases">
        <authorList>
            <person name="Murphy D."/>
        </authorList>
    </citation>
    <scope>NUCLEOTIDE SEQUENCE [LARGE SCALE GENOMIC DNA]</scope>
    <source>
        <strain evidence="2 3">OL-4</strain>
    </source>
</reference>
<dbReference type="STRING" id="690567.1529"/>
<name>A0A0E4GBU5_9FIRM</name>
<organism evidence="2 3">
    <name type="scientific">Syntrophomonas zehnderi OL-4</name>
    <dbReference type="NCBI Taxonomy" id="690567"/>
    <lineage>
        <taxon>Bacteria</taxon>
        <taxon>Bacillati</taxon>
        <taxon>Bacillota</taxon>
        <taxon>Clostridia</taxon>
        <taxon>Eubacteriales</taxon>
        <taxon>Syntrophomonadaceae</taxon>
        <taxon>Syntrophomonas</taxon>
    </lineage>
</organism>
<keyword evidence="3" id="KW-1185">Reference proteome</keyword>
<dbReference type="EMBL" id="CGIH01000027">
    <property type="protein sequence ID" value="CFX62107.1"/>
    <property type="molecule type" value="Genomic_DNA"/>
</dbReference>
<protein>
    <submittedName>
        <fullName evidence="2">Uncharacterized</fullName>
    </submittedName>
</protein>
<gene>
    <name evidence="2" type="ORF">1529</name>
</gene>
<accession>A0A0E4GBU5</accession>
<keyword evidence="1" id="KW-1133">Transmembrane helix</keyword>
<dbReference type="AlphaFoldDB" id="A0A0E4GBU5"/>
<keyword evidence="1" id="KW-0472">Membrane</keyword>
<dbReference type="RefSeq" id="WP_046497297.1">
    <property type="nucleotide sequence ID" value="NZ_CGIH01000027.1"/>
</dbReference>
<dbReference type="OrthoDB" id="9815841at2"/>
<evidence type="ECO:0000256" key="1">
    <source>
        <dbReference type="SAM" id="Phobius"/>
    </source>
</evidence>
<keyword evidence="1" id="KW-0812">Transmembrane</keyword>
<sequence>MLRHSKVKSYIILLLALLLVMAPVFSVNGAGGANVSKVQDNELVISTLNDTGSIDDIKVLSHMRVSGNGNVTIQDQSQYKLKSVRNLYGSEKITQKDGALGINFKLGSGEGHQDVYYLAALDKNEISRATMPVSIKVSYFLDGQQIKPSKLAGKSGHLKIVCEVENLTGSKKTLEFKNNKGEMVKSEAMVYTPYVVSLSGWEFDNKKFSAIQAPGVAEESPEGVIVDVQGKTSVSWSVPLVPPKYPAKQYVVLEADAKKIELPSYKIAVIPIVPTTSEIDSLGTVQESFGKLYDAFDKIQGGVGTPAQDATLLNGLNAVKNGLGQVSDGMGSLVEKLTAIRLGLSNPKFDVGTYNSATGTDAKGNTPAVREAITISKNALDEKITPALEGQKKVLTVMEATMGKPGGEVVQPSLSTSLYNDVSFMQGLVKGTPAEDVITKAMAPKIMAMGANLGVLRDGGNLVTAGGSMPFPASINAIAAGVEQISSGLGKANSGVGMIALGLGQIGADGKPVKVMMDGKPGSILYALAYLQESIDGKMVPGIDMLSEGTAKIGDGSSQAKEAITGGLEKMMAAPAIVSALKDNASQANSFLGKPEGAEGTVAYVFQTPEVNTAASAMNYGLGAIVLALIILFAIGRPKSPSQFTEVNKEM</sequence>
<evidence type="ECO:0000313" key="2">
    <source>
        <dbReference type="EMBL" id="CFX62107.1"/>
    </source>
</evidence>
<feature type="transmembrane region" description="Helical" evidence="1">
    <location>
        <begin position="617"/>
        <end position="635"/>
    </location>
</feature>